<dbReference type="SUPFAM" id="SSF158472">
    <property type="entry name" value="HAMP domain-like"/>
    <property type="match status" value="1"/>
</dbReference>
<dbReference type="InterPro" id="IPR029787">
    <property type="entry name" value="Nucleotide_cyclase"/>
</dbReference>
<dbReference type="SMART" id="SM00267">
    <property type="entry name" value="GGDEF"/>
    <property type="match status" value="1"/>
</dbReference>
<dbReference type="InterPro" id="IPR043128">
    <property type="entry name" value="Rev_trsase/Diguanyl_cyclase"/>
</dbReference>
<reference evidence="5 6" key="1">
    <citation type="submission" date="2024-03" db="EMBL/GenBank/DDBJ databases">
        <title>Community enrichment and isolation of bacterial strains for fucoidan degradation.</title>
        <authorList>
            <person name="Sichert A."/>
        </authorList>
    </citation>
    <scope>NUCLEOTIDE SEQUENCE [LARGE SCALE GENOMIC DNA]</scope>
    <source>
        <strain evidence="5 6">AS12</strain>
    </source>
</reference>
<feature type="domain" description="HAMP" evidence="3">
    <location>
        <begin position="294"/>
        <end position="347"/>
    </location>
</feature>
<protein>
    <submittedName>
        <fullName evidence="5">GGDEF domain-containing protein</fullName>
    </submittedName>
</protein>
<dbReference type="CDD" id="cd06225">
    <property type="entry name" value="HAMP"/>
    <property type="match status" value="1"/>
</dbReference>
<dbReference type="PANTHER" id="PTHR33121:SF71">
    <property type="entry name" value="OXYGEN SENSOR PROTEIN DOSP"/>
    <property type="match status" value="1"/>
</dbReference>
<keyword evidence="1" id="KW-0472">Membrane</keyword>
<evidence type="ECO:0000313" key="6">
    <source>
        <dbReference type="Proteomes" id="UP001461163"/>
    </source>
</evidence>
<dbReference type="PROSITE" id="PS50887">
    <property type="entry name" value="GGDEF"/>
    <property type="match status" value="1"/>
</dbReference>
<dbReference type="Pfam" id="PF00563">
    <property type="entry name" value="EAL"/>
    <property type="match status" value="1"/>
</dbReference>
<feature type="domain" description="EAL" evidence="2">
    <location>
        <begin position="513"/>
        <end position="768"/>
    </location>
</feature>
<dbReference type="Gene3D" id="3.20.20.450">
    <property type="entry name" value="EAL domain"/>
    <property type="match status" value="1"/>
</dbReference>
<dbReference type="Proteomes" id="UP001461163">
    <property type="component" value="Unassembled WGS sequence"/>
</dbReference>
<dbReference type="SUPFAM" id="SSF141868">
    <property type="entry name" value="EAL domain-like"/>
    <property type="match status" value="1"/>
</dbReference>
<dbReference type="Gene3D" id="6.10.340.10">
    <property type="match status" value="1"/>
</dbReference>
<organism evidence="5 6">
    <name type="scientific">Paraglaciecola mesophila</name>
    <dbReference type="NCBI Taxonomy" id="197222"/>
    <lineage>
        <taxon>Bacteria</taxon>
        <taxon>Pseudomonadati</taxon>
        <taxon>Pseudomonadota</taxon>
        <taxon>Gammaproteobacteria</taxon>
        <taxon>Alteromonadales</taxon>
        <taxon>Alteromonadaceae</taxon>
        <taxon>Paraglaciecola</taxon>
    </lineage>
</organism>
<dbReference type="InterPro" id="IPR050706">
    <property type="entry name" value="Cyclic-di-GMP_PDE-like"/>
</dbReference>
<keyword evidence="1" id="KW-1133">Transmembrane helix</keyword>
<sequence>MATRKLNQSIFRLVVGLVVLTATMILINVWTSTSKHAQNQLNSDLEVAQNVFEQVLESRENVLYNSASVLTADFGFKQAVASGDIPTINSALYNHGGRITADLMALVSLGGSNITSVPDILPTETPFPYSKIIQNALLNGGAASLLVIDKKLYQVMMLTIDAPTPIAVAVIGFEIDHGWAQQLKDVTQLDTTIQVQADGANNLTISTLPSEILEVALSEQGQTLSWLSLTLFNDAPFVSRQFLLADEGNLKVIITLSNDVHRLFADFNALQLNILFIALLAIILALCFAALFSRKVAKPLVALADIAQRISTGDYNKTIVAHSNSTEVKNLAQALESMQSNIRKREEKISYQAQHDILTGLNNRYNMEALLCAKFKENKPFQVLGINVFGFRSINDVFGYHNGDICLQVLANRILEHGGLGARLAGGELLWVPDEHLSPEQVVQFVNSLEQPIDTGDSSIMAKLSIGMLNCPYDAANAEELFRRVNIALDETNLSDQPILAYQPEFEHRYLRRLSIIAELKTALQEQQDELSLFYQPKLDLKTGRVTKVEALIRWNNAILGFVSPDDFISVAEQAGFIGKITDWVINQAIKDAVTLRNAGIEMSIAINLSAKDVMDQSLLPHLSLLMETSQLSSKALSFEMTESDLVQEPVKAIQQLQAFRDRGFEIAIDDFGTGYSSMAYLKHLPVTTLKVDKSFVLSLDSQQGDQKIVQTVIELAHSFGLNVVAEGIESQATLLLLKKWGCEFAQGYYMCKPIPFDDLITWQNTHQLTNWFEQDA</sequence>
<dbReference type="RefSeq" id="WP_342882502.1">
    <property type="nucleotide sequence ID" value="NZ_JBBMQS010000013.1"/>
</dbReference>
<dbReference type="Gene3D" id="3.30.70.270">
    <property type="match status" value="1"/>
</dbReference>
<keyword evidence="6" id="KW-1185">Reference proteome</keyword>
<dbReference type="InterPro" id="IPR000160">
    <property type="entry name" value="GGDEF_dom"/>
</dbReference>
<dbReference type="PANTHER" id="PTHR33121">
    <property type="entry name" value="CYCLIC DI-GMP PHOSPHODIESTERASE PDEF"/>
    <property type="match status" value="1"/>
</dbReference>
<dbReference type="InterPro" id="IPR003660">
    <property type="entry name" value="HAMP_dom"/>
</dbReference>
<feature type="transmembrane region" description="Helical" evidence="1">
    <location>
        <begin position="272"/>
        <end position="292"/>
    </location>
</feature>
<dbReference type="Pfam" id="PF00672">
    <property type="entry name" value="HAMP"/>
    <property type="match status" value="1"/>
</dbReference>
<dbReference type="NCBIfam" id="TIGR00254">
    <property type="entry name" value="GGDEF"/>
    <property type="match status" value="1"/>
</dbReference>
<dbReference type="SMART" id="SM00304">
    <property type="entry name" value="HAMP"/>
    <property type="match status" value="1"/>
</dbReference>
<feature type="transmembrane region" description="Helical" evidence="1">
    <location>
        <begin position="9"/>
        <end position="30"/>
    </location>
</feature>
<dbReference type="InterPro" id="IPR001633">
    <property type="entry name" value="EAL_dom"/>
</dbReference>
<feature type="domain" description="GGDEF" evidence="4">
    <location>
        <begin position="379"/>
        <end position="504"/>
    </location>
</feature>
<evidence type="ECO:0000256" key="1">
    <source>
        <dbReference type="SAM" id="Phobius"/>
    </source>
</evidence>
<evidence type="ECO:0000313" key="5">
    <source>
        <dbReference type="EMBL" id="MEM5499335.1"/>
    </source>
</evidence>
<name>A0ABU9SZN0_9ALTE</name>
<dbReference type="Pfam" id="PF00990">
    <property type="entry name" value="GGDEF"/>
    <property type="match status" value="1"/>
</dbReference>
<gene>
    <name evidence="5" type="ORF">WNY77_18125</name>
</gene>
<dbReference type="PROSITE" id="PS50885">
    <property type="entry name" value="HAMP"/>
    <property type="match status" value="1"/>
</dbReference>
<dbReference type="SMART" id="SM00052">
    <property type="entry name" value="EAL"/>
    <property type="match status" value="1"/>
</dbReference>
<evidence type="ECO:0000259" key="2">
    <source>
        <dbReference type="PROSITE" id="PS50883"/>
    </source>
</evidence>
<dbReference type="EMBL" id="JBBMQS010000013">
    <property type="protein sequence ID" value="MEM5499335.1"/>
    <property type="molecule type" value="Genomic_DNA"/>
</dbReference>
<keyword evidence="1" id="KW-0812">Transmembrane</keyword>
<accession>A0ABU9SZN0</accession>
<comment type="caution">
    <text evidence="5">The sequence shown here is derived from an EMBL/GenBank/DDBJ whole genome shotgun (WGS) entry which is preliminary data.</text>
</comment>
<dbReference type="SUPFAM" id="SSF55073">
    <property type="entry name" value="Nucleotide cyclase"/>
    <property type="match status" value="1"/>
</dbReference>
<evidence type="ECO:0000259" key="3">
    <source>
        <dbReference type="PROSITE" id="PS50885"/>
    </source>
</evidence>
<evidence type="ECO:0000259" key="4">
    <source>
        <dbReference type="PROSITE" id="PS50887"/>
    </source>
</evidence>
<dbReference type="PROSITE" id="PS50883">
    <property type="entry name" value="EAL"/>
    <property type="match status" value="1"/>
</dbReference>
<proteinExistence type="predicted"/>
<dbReference type="CDD" id="cd01948">
    <property type="entry name" value="EAL"/>
    <property type="match status" value="1"/>
</dbReference>
<dbReference type="InterPro" id="IPR035919">
    <property type="entry name" value="EAL_sf"/>
</dbReference>